<sequence>MDKVKNENMRKAPDKQVNNKVIRNEKGQIIKGTANPHGRPRGKTIKEMVRKYLEEHPEDMKGFVEHFVRKNRELAWQMMEGRPKESVGHSGEINIGRLLDEIEKNE</sequence>
<comment type="caution">
    <text evidence="1">The sequence shown here is derived from an EMBL/GenBank/DDBJ whole genome shotgun (WGS) entry which is preliminary data.</text>
</comment>
<gene>
    <name evidence="1" type="ORF">A3H63_00610</name>
</gene>
<proteinExistence type="predicted"/>
<protein>
    <recommendedName>
        <fullName evidence="3">DUF5681 domain-containing protein</fullName>
    </recommendedName>
</protein>
<accession>A0A1G1ZW29</accession>
<dbReference type="AlphaFoldDB" id="A0A1G1ZW29"/>
<evidence type="ECO:0000313" key="2">
    <source>
        <dbReference type="Proteomes" id="UP000176284"/>
    </source>
</evidence>
<dbReference type="EMBL" id="MHJM01000012">
    <property type="protein sequence ID" value="OGY67950.1"/>
    <property type="molecule type" value="Genomic_DNA"/>
</dbReference>
<dbReference type="Proteomes" id="UP000176284">
    <property type="component" value="Unassembled WGS sequence"/>
</dbReference>
<reference evidence="1 2" key="1">
    <citation type="journal article" date="2016" name="Nat. Commun.">
        <title>Thousands of microbial genomes shed light on interconnected biogeochemical processes in an aquifer system.</title>
        <authorList>
            <person name="Anantharaman K."/>
            <person name="Brown C.T."/>
            <person name="Hug L.A."/>
            <person name="Sharon I."/>
            <person name="Castelle C.J."/>
            <person name="Probst A.J."/>
            <person name="Thomas B.C."/>
            <person name="Singh A."/>
            <person name="Wilkins M.J."/>
            <person name="Karaoz U."/>
            <person name="Brodie E.L."/>
            <person name="Williams K.H."/>
            <person name="Hubbard S.S."/>
            <person name="Banfield J.F."/>
        </authorList>
    </citation>
    <scope>NUCLEOTIDE SEQUENCE [LARGE SCALE GENOMIC DNA]</scope>
</reference>
<evidence type="ECO:0008006" key="3">
    <source>
        <dbReference type="Google" id="ProtNLM"/>
    </source>
</evidence>
<name>A0A1G1ZW29_9BACT</name>
<evidence type="ECO:0000313" key="1">
    <source>
        <dbReference type="EMBL" id="OGY67950.1"/>
    </source>
</evidence>
<organism evidence="1 2">
    <name type="scientific">Candidatus Harrisonbacteria bacterium RIFCSPLOWO2_02_FULL_45_10c</name>
    <dbReference type="NCBI Taxonomy" id="1798410"/>
    <lineage>
        <taxon>Bacteria</taxon>
        <taxon>Candidatus Harrisoniibacteriota</taxon>
    </lineage>
</organism>